<gene>
    <name evidence="1" type="ORF">HNP73_000219</name>
</gene>
<evidence type="ECO:0000313" key="2">
    <source>
        <dbReference type="Proteomes" id="UP000549457"/>
    </source>
</evidence>
<evidence type="ECO:0000313" key="1">
    <source>
        <dbReference type="EMBL" id="MBB5220298.1"/>
    </source>
</evidence>
<keyword evidence="2" id="KW-1185">Reference proteome</keyword>
<protein>
    <submittedName>
        <fullName evidence="1">Uncharacterized protein YjiS (DUF1127 family)</fullName>
    </submittedName>
</protein>
<organism evidence="1 2">
    <name type="scientific">Amaricoccus macauensis</name>
    <dbReference type="NCBI Taxonomy" id="57001"/>
    <lineage>
        <taxon>Bacteria</taxon>
        <taxon>Pseudomonadati</taxon>
        <taxon>Pseudomonadota</taxon>
        <taxon>Alphaproteobacteria</taxon>
        <taxon>Rhodobacterales</taxon>
        <taxon>Paracoccaceae</taxon>
        <taxon>Amaricoccus</taxon>
    </lineage>
</organism>
<accession>A0A840SJH1</accession>
<comment type="caution">
    <text evidence="1">The sequence shown here is derived from an EMBL/GenBank/DDBJ whole genome shotgun (WGS) entry which is preliminary data.</text>
</comment>
<name>A0A840SJH1_9RHOB</name>
<dbReference type="AlphaFoldDB" id="A0A840SJH1"/>
<dbReference type="Proteomes" id="UP000549457">
    <property type="component" value="Unassembled WGS sequence"/>
</dbReference>
<sequence>MILSRTLTTGPRLPRRTGLAALVRWLVAVDARHRDARAFARLDDRLLRDIGLAAARPPRRRP</sequence>
<proteinExistence type="predicted"/>
<dbReference type="EMBL" id="JACHFM010000001">
    <property type="protein sequence ID" value="MBB5220298.1"/>
    <property type="molecule type" value="Genomic_DNA"/>
</dbReference>
<reference evidence="1 2" key="1">
    <citation type="submission" date="2020-08" db="EMBL/GenBank/DDBJ databases">
        <title>Genomic Encyclopedia of Type Strains, Phase IV (KMG-IV): sequencing the most valuable type-strain genomes for metagenomic binning, comparative biology and taxonomic classification.</title>
        <authorList>
            <person name="Goeker M."/>
        </authorList>
    </citation>
    <scope>NUCLEOTIDE SEQUENCE [LARGE SCALE GENOMIC DNA]</scope>
    <source>
        <strain evidence="1 2">DSM 101730</strain>
    </source>
</reference>
<dbReference type="RefSeq" id="WP_184146274.1">
    <property type="nucleotide sequence ID" value="NZ_JACHFM010000001.1"/>
</dbReference>